<dbReference type="EMBL" id="LT607413">
    <property type="protein sequence ID" value="SCF33230.1"/>
    <property type="molecule type" value="Genomic_DNA"/>
</dbReference>
<evidence type="ECO:0000259" key="1">
    <source>
        <dbReference type="Pfam" id="PF02625"/>
    </source>
</evidence>
<dbReference type="Pfam" id="PF02625">
    <property type="entry name" value="XdhC_CoxI"/>
    <property type="match status" value="2"/>
</dbReference>
<dbReference type="InterPro" id="IPR052698">
    <property type="entry name" value="MoCofactor_Util/Proc"/>
</dbReference>
<dbReference type="AlphaFoldDB" id="A0A1C4ZJJ3"/>
<accession>A0A1C4ZJJ3</accession>
<feature type="domain" description="XdhC- CoxI" evidence="1">
    <location>
        <begin position="11"/>
        <end position="78"/>
    </location>
</feature>
<name>A0A1C4ZJJ3_MICEC</name>
<keyword evidence="4" id="KW-1185">Reference proteome</keyword>
<dbReference type="Proteomes" id="UP000198253">
    <property type="component" value="Chromosome I"/>
</dbReference>
<dbReference type="InterPro" id="IPR003777">
    <property type="entry name" value="XdhC_CoxI"/>
</dbReference>
<dbReference type="InterPro" id="IPR027051">
    <property type="entry name" value="XdhC_Rossmann_dom"/>
</dbReference>
<evidence type="ECO:0000259" key="2">
    <source>
        <dbReference type="Pfam" id="PF13478"/>
    </source>
</evidence>
<evidence type="ECO:0000313" key="4">
    <source>
        <dbReference type="Proteomes" id="UP000198253"/>
    </source>
</evidence>
<dbReference type="Gene3D" id="3.40.50.720">
    <property type="entry name" value="NAD(P)-binding Rossmann-like Domain"/>
    <property type="match status" value="1"/>
</dbReference>
<reference evidence="4" key="1">
    <citation type="submission" date="2016-06" db="EMBL/GenBank/DDBJ databases">
        <authorList>
            <person name="Varghese N."/>
            <person name="Submissions Spin"/>
        </authorList>
    </citation>
    <scope>NUCLEOTIDE SEQUENCE [LARGE SCALE GENOMIC DNA]</scope>
    <source>
        <strain evidence="4">DSM 43816</strain>
    </source>
</reference>
<proteinExistence type="predicted"/>
<dbReference type="Pfam" id="PF13478">
    <property type="entry name" value="XdhC_C"/>
    <property type="match status" value="1"/>
</dbReference>
<gene>
    <name evidence="3" type="ORF">GA0070618_5371</name>
</gene>
<dbReference type="InParanoid" id="A0A1C4ZJJ3"/>
<feature type="domain" description="XdhC- CoxI" evidence="1">
    <location>
        <begin position="117"/>
        <end position="177"/>
    </location>
</feature>
<dbReference type="PANTHER" id="PTHR30388">
    <property type="entry name" value="ALDEHYDE OXIDOREDUCTASE MOLYBDENUM COFACTOR ASSEMBLY PROTEIN"/>
    <property type="match status" value="1"/>
</dbReference>
<dbReference type="OrthoDB" id="9815497at2"/>
<protein>
    <submittedName>
        <fullName evidence="3">Xanthine dehydrogenase accessory factor</fullName>
    </submittedName>
</protein>
<sequence length="368" mass="38524">MDELLADLLRWCDTGAAVGLATVVGTWHSAPYPIGTAMLVAPDGAMTGSVSGGCVEAALYEACQEVLRTGRPSLLRYGVTGDDALEAGLTCGGTIEVFVERVDRAGSPWVAVLAEAVRSAAPVAVLTCVRGTPEQRGRRIVAGPDTHHGTFGDTRLDRAAVDAGRRLLAAGESARVDLSSDGRAEPVSVLVRAYAPSPRLIVFGAVDVAAELARFGSALGYRVTVCDARPVFATARRFPLAQEVVVDWPHRYLAGEARAGRLDARTAVCVLTHDEKFDVPVLRLALEDLDLSFVGALGSRRTHHDRLGRLRAAGVGESALARLASPIGLDVGGRTAAETALSIAAELVAVRHGRSGGRLRDSSGSIHG</sequence>
<dbReference type="RefSeq" id="WP_088984069.1">
    <property type="nucleotide sequence ID" value="NZ_LT607413.1"/>
</dbReference>
<dbReference type="FunCoup" id="A0A1C4ZJJ3">
    <property type="interactions" value="1"/>
</dbReference>
<organism evidence="3 4">
    <name type="scientific">Micromonospora echinospora</name>
    <name type="common">Micromonospora purpurea</name>
    <dbReference type="NCBI Taxonomy" id="1877"/>
    <lineage>
        <taxon>Bacteria</taxon>
        <taxon>Bacillati</taxon>
        <taxon>Actinomycetota</taxon>
        <taxon>Actinomycetes</taxon>
        <taxon>Micromonosporales</taxon>
        <taxon>Micromonosporaceae</taxon>
        <taxon>Micromonospora</taxon>
    </lineage>
</organism>
<dbReference type="PANTHER" id="PTHR30388:SF4">
    <property type="entry name" value="MOLYBDENUM COFACTOR INSERTION CHAPERONE PAOD"/>
    <property type="match status" value="1"/>
</dbReference>
<evidence type="ECO:0000313" key="3">
    <source>
        <dbReference type="EMBL" id="SCF33230.1"/>
    </source>
</evidence>
<feature type="domain" description="XdhC Rossmann" evidence="2">
    <location>
        <begin position="200"/>
        <end position="347"/>
    </location>
</feature>